<sequence>MAAGTGALLIFVGGGVAGVAALTRDDGGKTQAVAEAGQAAAGSPARPSTGDGLAPIQREPVPGQAGAVEAQAQAHAKAQVQARAQARDIQPADRTATRDPASVAARPAPRAPGAAVPPRRAPTAPRAPGAPAAPAGPVTTVQTEVETREIPFETRLVRDPALPRGAKRIETPGLPGVETLRYQVTVVDGQTTDRQLIDATVTTQPQHRIVAFGTRLGMNHDRDSECGDALRLCVPLGRRAACPPEERAENAGVLNLGGSVTVADEDVAILNEIGELAC</sequence>
<dbReference type="InterPro" id="IPR011098">
    <property type="entry name" value="G5_dom"/>
</dbReference>
<evidence type="ECO:0000313" key="4">
    <source>
        <dbReference type="EMBL" id="GID99417.1"/>
    </source>
</evidence>
<keyword evidence="5" id="KW-1185">Reference proteome</keyword>
<protein>
    <recommendedName>
        <fullName evidence="3">G5 domain-containing protein</fullName>
    </recommendedName>
</protein>
<comment type="caution">
    <text evidence="4">The sequence shown here is derived from an EMBL/GenBank/DDBJ whole genome shotgun (WGS) entry which is preliminary data.</text>
</comment>
<dbReference type="PROSITE" id="PS51109">
    <property type="entry name" value="G5"/>
    <property type="match status" value="1"/>
</dbReference>
<dbReference type="Pfam" id="PF07501">
    <property type="entry name" value="G5"/>
    <property type="match status" value="1"/>
</dbReference>
<dbReference type="EMBL" id="BOML01000006">
    <property type="protein sequence ID" value="GID99417.1"/>
    <property type="molecule type" value="Genomic_DNA"/>
</dbReference>
<feature type="compositionally biased region" description="Low complexity" evidence="2">
    <location>
        <begin position="100"/>
        <end position="144"/>
    </location>
</feature>
<dbReference type="Gene3D" id="2.20.230.10">
    <property type="entry name" value="Resuscitation-promoting factor rpfb"/>
    <property type="match status" value="1"/>
</dbReference>
<feature type="domain" description="G5" evidence="3">
    <location>
        <begin position="135"/>
        <end position="216"/>
    </location>
</feature>
<feature type="region of interest" description="Disordered" evidence="2">
    <location>
        <begin position="33"/>
        <end position="59"/>
    </location>
</feature>
<gene>
    <name evidence="4" type="ORF">Adu01nite_07680</name>
</gene>
<dbReference type="Proteomes" id="UP000637628">
    <property type="component" value="Unassembled WGS sequence"/>
</dbReference>
<proteinExistence type="predicted"/>
<dbReference type="SMART" id="SM01208">
    <property type="entry name" value="G5"/>
    <property type="match status" value="1"/>
</dbReference>
<evidence type="ECO:0000256" key="1">
    <source>
        <dbReference type="ARBA" id="ARBA00022729"/>
    </source>
</evidence>
<evidence type="ECO:0000256" key="2">
    <source>
        <dbReference type="SAM" id="MobiDB-lite"/>
    </source>
</evidence>
<name>A0ABQ3YPA3_9ACTN</name>
<evidence type="ECO:0000259" key="3">
    <source>
        <dbReference type="PROSITE" id="PS51109"/>
    </source>
</evidence>
<evidence type="ECO:0000313" key="5">
    <source>
        <dbReference type="Proteomes" id="UP000637628"/>
    </source>
</evidence>
<feature type="compositionally biased region" description="Low complexity" evidence="2">
    <location>
        <begin position="33"/>
        <end position="48"/>
    </location>
</feature>
<keyword evidence="1" id="KW-0732">Signal</keyword>
<organism evidence="4 5">
    <name type="scientific">Paractinoplanes durhamensis</name>
    <dbReference type="NCBI Taxonomy" id="113563"/>
    <lineage>
        <taxon>Bacteria</taxon>
        <taxon>Bacillati</taxon>
        <taxon>Actinomycetota</taxon>
        <taxon>Actinomycetes</taxon>
        <taxon>Micromonosporales</taxon>
        <taxon>Micromonosporaceae</taxon>
        <taxon>Paractinoplanes</taxon>
    </lineage>
</organism>
<accession>A0ABQ3YPA3</accession>
<reference evidence="4 5" key="1">
    <citation type="submission" date="2021-01" db="EMBL/GenBank/DDBJ databases">
        <title>Whole genome shotgun sequence of Actinoplanes durhamensis NBRC 14914.</title>
        <authorList>
            <person name="Komaki H."/>
            <person name="Tamura T."/>
        </authorList>
    </citation>
    <scope>NUCLEOTIDE SEQUENCE [LARGE SCALE GENOMIC DNA]</scope>
    <source>
        <strain evidence="4 5">NBRC 14914</strain>
    </source>
</reference>
<feature type="region of interest" description="Disordered" evidence="2">
    <location>
        <begin position="83"/>
        <end position="144"/>
    </location>
</feature>